<dbReference type="InterPro" id="IPR036653">
    <property type="entry name" value="CinA-like_C"/>
</dbReference>
<dbReference type="Pfam" id="PF02464">
    <property type="entry name" value="CinA"/>
    <property type="match status" value="1"/>
</dbReference>
<dbReference type="NCBIfam" id="TIGR00199">
    <property type="entry name" value="PncC_domain"/>
    <property type="match status" value="1"/>
</dbReference>
<dbReference type="Proteomes" id="UP000190044">
    <property type="component" value="Unassembled WGS sequence"/>
</dbReference>
<name>A0A1T5F3M3_9SPHN</name>
<organism evidence="3 4">
    <name type="scientific">Sphingopyxis flava</name>
    <dbReference type="NCBI Taxonomy" id="1507287"/>
    <lineage>
        <taxon>Bacteria</taxon>
        <taxon>Pseudomonadati</taxon>
        <taxon>Pseudomonadota</taxon>
        <taxon>Alphaproteobacteria</taxon>
        <taxon>Sphingomonadales</taxon>
        <taxon>Sphingomonadaceae</taxon>
        <taxon>Sphingopyxis</taxon>
    </lineage>
</organism>
<dbReference type="EMBL" id="FUYP01000028">
    <property type="protein sequence ID" value="SKB90660.1"/>
    <property type="molecule type" value="Genomic_DNA"/>
</dbReference>
<dbReference type="OrthoDB" id="9801454at2"/>
<evidence type="ECO:0000259" key="2">
    <source>
        <dbReference type="Pfam" id="PF02464"/>
    </source>
</evidence>
<evidence type="ECO:0000256" key="1">
    <source>
        <dbReference type="SAM" id="MobiDB-lite"/>
    </source>
</evidence>
<accession>A0A1T5F3M3</accession>
<feature type="region of interest" description="Disordered" evidence="1">
    <location>
        <begin position="1"/>
        <end position="21"/>
    </location>
</feature>
<feature type="domain" description="CinA C-terminal" evidence="2">
    <location>
        <begin position="28"/>
        <end position="175"/>
    </location>
</feature>
<proteinExistence type="predicted"/>
<dbReference type="RefSeq" id="WP_079639771.1">
    <property type="nucleotide sequence ID" value="NZ_FUYP01000028.1"/>
</dbReference>
<keyword evidence="4" id="KW-1185">Reference proteome</keyword>
<evidence type="ECO:0000313" key="3">
    <source>
        <dbReference type="EMBL" id="SKB90660.1"/>
    </source>
</evidence>
<gene>
    <name evidence="3" type="ORF">SAMN06295937_10285</name>
</gene>
<evidence type="ECO:0000313" key="4">
    <source>
        <dbReference type="Proteomes" id="UP000190044"/>
    </source>
</evidence>
<dbReference type="Gene3D" id="3.90.950.20">
    <property type="entry name" value="CinA-like"/>
    <property type="match status" value="1"/>
</dbReference>
<protein>
    <submittedName>
        <fullName evidence="3">Nicotinamide-nucleotide amidase</fullName>
    </submittedName>
</protein>
<feature type="compositionally biased region" description="Polar residues" evidence="1">
    <location>
        <begin position="1"/>
        <end position="20"/>
    </location>
</feature>
<dbReference type="InterPro" id="IPR008136">
    <property type="entry name" value="CinA_C"/>
</dbReference>
<sequence>MNQITQHGEGQGRRTATTTPAEDIDYRAAELARLLAECKLSFATAESCTGGQLAAVLAGDAVLGPHLERGFVVYSADAKCELLGVGRDDVERCEAVNSDVAAAMAEGALKNSRADVAIAITGFCGPRQGDEEVGLVHLASADRAGRLVQRECHFGELGRRRVLDSAVAAALGMMIDAANDSARNR</sequence>
<dbReference type="SUPFAM" id="SSF142433">
    <property type="entry name" value="CinA-like"/>
    <property type="match status" value="1"/>
</dbReference>
<reference evidence="4" key="1">
    <citation type="submission" date="2017-02" db="EMBL/GenBank/DDBJ databases">
        <authorList>
            <person name="Varghese N."/>
            <person name="Submissions S."/>
        </authorList>
    </citation>
    <scope>NUCLEOTIDE SEQUENCE [LARGE SCALE GENOMIC DNA]</scope>
    <source>
        <strain evidence="4">R11H</strain>
    </source>
</reference>
<dbReference type="AlphaFoldDB" id="A0A1T5F3M3"/>